<dbReference type="Pfam" id="PF07714">
    <property type="entry name" value="PK_Tyr_Ser-Thr"/>
    <property type="match status" value="1"/>
</dbReference>
<dbReference type="InterPro" id="IPR028082">
    <property type="entry name" value="Peripla_BP_I"/>
</dbReference>
<evidence type="ECO:0000259" key="7">
    <source>
        <dbReference type="PROSITE" id="PS50011"/>
    </source>
</evidence>
<name>A0ABQ9ED15_TEGGR</name>
<evidence type="ECO:0000313" key="9">
    <source>
        <dbReference type="Proteomes" id="UP001217089"/>
    </source>
</evidence>
<dbReference type="InterPro" id="IPR001245">
    <property type="entry name" value="Ser-Thr/Tyr_kinase_cat_dom"/>
</dbReference>
<evidence type="ECO:0000256" key="1">
    <source>
        <dbReference type="ARBA" id="ARBA00004167"/>
    </source>
</evidence>
<dbReference type="InterPro" id="IPR050122">
    <property type="entry name" value="RTK"/>
</dbReference>
<feature type="transmembrane region" description="Helical" evidence="6">
    <location>
        <begin position="757"/>
        <end position="781"/>
    </location>
</feature>
<comment type="caution">
    <text evidence="8">The sequence shown here is derived from an EMBL/GenBank/DDBJ whole genome shotgun (WGS) entry which is preliminary data.</text>
</comment>
<evidence type="ECO:0000256" key="4">
    <source>
        <dbReference type="ARBA" id="ARBA00023136"/>
    </source>
</evidence>
<feature type="domain" description="Protein kinase" evidence="7">
    <location>
        <begin position="822"/>
        <end position="1041"/>
    </location>
</feature>
<evidence type="ECO:0000256" key="2">
    <source>
        <dbReference type="ARBA" id="ARBA00022692"/>
    </source>
</evidence>
<reference evidence="8 9" key="1">
    <citation type="submission" date="2022-12" db="EMBL/GenBank/DDBJ databases">
        <title>Chromosome-level genome of Tegillarca granosa.</title>
        <authorList>
            <person name="Kim J."/>
        </authorList>
    </citation>
    <scope>NUCLEOTIDE SEQUENCE [LARGE SCALE GENOMIC DNA]</scope>
    <source>
        <strain evidence="8">Teg-2019</strain>
        <tissue evidence="8">Adductor muscle</tissue>
    </source>
</reference>
<feature type="binding site" evidence="5">
    <location>
        <position position="854"/>
    </location>
    <ligand>
        <name>ATP</name>
        <dbReference type="ChEBI" id="CHEBI:30616"/>
    </ligand>
</feature>
<dbReference type="InterPro" id="IPR011009">
    <property type="entry name" value="Kinase-like_dom_sf"/>
</dbReference>
<keyword evidence="2 6" id="KW-0812">Transmembrane</keyword>
<protein>
    <recommendedName>
        <fullName evidence="7">Protein kinase domain-containing protein</fullName>
    </recommendedName>
</protein>
<dbReference type="InterPro" id="IPR000719">
    <property type="entry name" value="Prot_kinase_dom"/>
</dbReference>
<dbReference type="CDD" id="cd06366">
    <property type="entry name" value="PBP1_GABAb_receptor"/>
    <property type="match status" value="1"/>
</dbReference>
<sequence length="1217" mass="138317">MNFLNLIGVLSITQTPFILQWKFPSNHFGGELPPNSEYNQSPVTNFTDRGYEWVEIQYQYDQSMNASAILERMSGCTISGCGDGSKAMIPRTMVNIEVPVITGFDEMKWTSTGHIADAGNVGIQGRLGWFMPTYIINSFWKNGIIADHWRFLLLEAATNFSMLDQLHLIRNLTMNKSNSNKHFCDTDYCLHGIFYGPGCTQSDNDTCAILLSSYPEIDQGALKSQVEYLKLPIKIAWIGHHLHNFVFNAIKKLQPVLFFARYPDIVTLPNYFTRITFPECIAPLQNFPSDCDFQDNQFKKYVWSRIKTNSPEAYHLISHLNFDSIVYSAFLSSYVIRKSAFRVACDWLIHNEAIWKKWIPENLSTKSTIHLLGLFPLTGHQWRQPGLVQGAELAAELINKDETILPDYNLNIIEVDSKCKPDIAMKEFIRYIRNYTSMSIAGVLGPACSDEAEPIAALSRHFHMVTISYGAEASSLSDRMNYPYFYRTIPQVDHHKYVYEKFLDAMGWYHVGAIAEAGQELPEYHLSLQDYLQHHGISVVVKRNIKYGPKNTMDVSQLFADLRAQNVRVIIADFYDRAARAIMCEAYRQRMTAHEGYIWFLPSWYSPDWWDVGFHNNQINYGSDEPKEDVPCTTKNMAYAVNGHFVLSKTFSDSYKTLVAGDITVGRYKELYAEKVGKAEINGSPYANYVYDAVWTYAFALNKLVNSVPGAIETLHTKSTTDAFIKLLNKTDFPGVTEPSQCVIENFRTLFGTTCEMAIVIANVIGFGIFVIFFVFVMVFIKFRYDAKVRVQHNRMKELGLSPSEFSQCFSLDDWEILRDNVVLNRKLGEGAFGTVYGGEVFMGEERWVAVAVKTLKIGSRFEEKIDFLSEAEIMKRFNHPNIVQLLGVCTRGEPVYAIMQYHLYGDLKTYLLSRRNLVGSDTKEAEDVSPRRLTQMALDISSGLKYIHDLKYVHRWMSPESLWDGLFTTKSDVWSFGVLIYEIVTFGSFPYQGLSNNQVMEYVKSGSRCTFIYSCLAYEPNDRPDMEDIIDQLMKSPEFLIPCLDAPTTSVVIEDSDSLDIMSASCQNTITKSSNCTTLLNRLSQTSQDIKRFSGGSQGGGKSSTPTKLSIKTFVPALLSRPRSNSLGTTTPQSSQRESRYDQFYEIQDESPNFSFSIDKSKRHSDEIPGNASFMRCIPLLSPSEKGDATSDYFSDNSKELCQNLTFEMCQTVTSL</sequence>
<accession>A0ABQ9ED15</accession>
<keyword evidence="9" id="KW-1185">Reference proteome</keyword>
<comment type="subcellular location">
    <subcellularLocation>
        <location evidence="1">Membrane</location>
        <topology evidence="1">Single-pass membrane protein</topology>
    </subcellularLocation>
</comment>
<dbReference type="Gene3D" id="3.30.200.20">
    <property type="entry name" value="Phosphorylase Kinase, domain 1"/>
    <property type="match status" value="1"/>
</dbReference>
<dbReference type="PROSITE" id="PS50011">
    <property type="entry name" value="PROTEIN_KINASE_DOM"/>
    <property type="match status" value="1"/>
</dbReference>
<keyword evidence="5" id="KW-0547">Nucleotide-binding</keyword>
<dbReference type="InterPro" id="IPR001828">
    <property type="entry name" value="ANF_lig-bd_rcpt"/>
</dbReference>
<dbReference type="CDD" id="cd00192">
    <property type="entry name" value="PTKc"/>
    <property type="match status" value="1"/>
</dbReference>
<dbReference type="PANTHER" id="PTHR24416">
    <property type="entry name" value="TYROSINE-PROTEIN KINASE RECEPTOR"/>
    <property type="match status" value="1"/>
</dbReference>
<dbReference type="PROSITE" id="PS00107">
    <property type="entry name" value="PROTEIN_KINASE_ATP"/>
    <property type="match status" value="1"/>
</dbReference>
<dbReference type="Pfam" id="PF01094">
    <property type="entry name" value="ANF_receptor"/>
    <property type="match status" value="1"/>
</dbReference>
<dbReference type="EMBL" id="JARBDR010000917">
    <property type="protein sequence ID" value="KAJ8303198.1"/>
    <property type="molecule type" value="Genomic_DNA"/>
</dbReference>
<dbReference type="Gene3D" id="3.40.50.2300">
    <property type="match status" value="2"/>
</dbReference>
<dbReference type="InterPro" id="IPR017441">
    <property type="entry name" value="Protein_kinase_ATP_BS"/>
</dbReference>
<keyword evidence="4 6" id="KW-0472">Membrane</keyword>
<dbReference type="SUPFAM" id="SSF53822">
    <property type="entry name" value="Periplasmic binding protein-like I"/>
    <property type="match status" value="1"/>
</dbReference>
<dbReference type="Gene3D" id="1.10.510.10">
    <property type="entry name" value="Transferase(Phosphotransferase) domain 1"/>
    <property type="match status" value="1"/>
</dbReference>
<evidence type="ECO:0000313" key="8">
    <source>
        <dbReference type="EMBL" id="KAJ8303198.1"/>
    </source>
</evidence>
<dbReference type="Proteomes" id="UP001217089">
    <property type="component" value="Unassembled WGS sequence"/>
</dbReference>
<dbReference type="SUPFAM" id="SSF56112">
    <property type="entry name" value="Protein kinase-like (PK-like)"/>
    <property type="match status" value="1"/>
</dbReference>
<evidence type="ECO:0000256" key="3">
    <source>
        <dbReference type="ARBA" id="ARBA00022989"/>
    </source>
</evidence>
<keyword evidence="5" id="KW-0067">ATP-binding</keyword>
<evidence type="ECO:0000256" key="6">
    <source>
        <dbReference type="SAM" id="Phobius"/>
    </source>
</evidence>
<organism evidence="8 9">
    <name type="scientific">Tegillarca granosa</name>
    <name type="common">Malaysian cockle</name>
    <name type="synonym">Anadara granosa</name>
    <dbReference type="NCBI Taxonomy" id="220873"/>
    <lineage>
        <taxon>Eukaryota</taxon>
        <taxon>Metazoa</taxon>
        <taxon>Spiralia</taxon>
        <taxon>Lophotrochozoa</taxon>
        <taxon>Mollusca</taxon>
        <taxon>Bivalvia</taxon>
        <taxon>Autobranchia</taxon>
        <taxon>Pteriomorphia</taxon>
        <taxon>Arcoida</taxon>
        <taxon>Arcoidea</taxon>
        <taxon>Arcidae</taxon>
        <taxon>Tegillarca</taxon>
    </lineage>
</organism>
<proteinExistence type="predicted"/>
<evidence type="ECO:0000256" key="5">
    <source>
        <dbReference type="PROSITE-ProRule" id="PRU10141"/>
    </source>
</evidence>
<gene>
    <name evidence="8" type="ORF">KUTeg_019594</name>
</gene>
<keyword evidence="3 6" id="KW-1133">Transmembrane helix</keyword>
<dbReference type="PANTHER" id="PTHR24416:SF489">
    <property type="entry name" value="PROTEIN KINASE DOMAIN-CONTAINING PROTEIN"/>
    <property type="match status" value="1"/>
</dbReference>